<name>A0A8J3BSU6_9ACTN</name>
<evidence type="ECO:0000313" key="2">
    <source>
        <dbReference type="Proteomes" id="UP000662200"/>
    </source>
</evidence>
<dbReference type="AlphaFoldDB" id="A0A8J3BSU6"/>
<gene>
    <name evidence="1" type="ORF">GCM10010124_31600</name>
</gene>
<proteinExistence type="predicted"/>
<reference evidence="1" key="1">
    <citation type="journal article" date="2014" name="Int. J. Syst. Evol. Microbiol.">
        <title>Complete genome sequence of Corynebacterium casei LMG S-19264T (=DSM 44701T), isolated from a smear-ripened cheese.</title>
        <authorList>
            <consortium name="US DOE Joint Genome Institute (JGI-PGF)"/>
            <person name="Walter F."/>
            <person name="Albersmeier A."/>
            <person name="Kalinowski J."/>
            <person name="Ruckert C."/>
        </authorList>
    </citation>
    <scope>NUCLEOTIDE SEQUENCE</scope>
    <source>
        <strain evidence="1">JCM 3091</strain>
    </source>
</reference>
<keyword evidence="2" id="KW-1185">Reference proteome</keyword>
<dbReference type="RefSeq" id="WP_189115104.1">
    <property type="nucleotide sequence ID" value="NZ_BMQC01000011.1"/>
</dbReference>
<organism evidence="1 2">
    <name type="scientific">Pilimelia terevasa</name>
    <dbReference type="NCBI Taxonomy" id="53372"/>
    <lineage>
        <taxon>Bacteria</taxon>
        <taxon>Bacillati</taxon>
        <taxon>Actinomycetota</taxon>
        <taxon>Actinomycetes</taxon>
        <taxon>Micromonosporales</taxon>
        <taxon>Micromonosporaceae</taxon>
        <taxon>Pilimelia</taxon>
    </lineage>
</organism>
<comment type="caution">
    <text evidence="1">The sequence shown here is derived from an EMBL/GenBank/DDBJ whole genome shotgun (WGS) entry which is preliminary data.</text>
</comment>
<dbReference type="Proteomes" id="UP000662200">
    <property type="component" value="Unassembled WGS sequence"/>
</dbReference>
<protein>
    <submittedName>
        <fullName evidence="1">Uncharacterized protein</fullName>
    </submittedName>
</protein>
<dbReference type="EMBL" id="BMQC01000011">
    <property type="protein sequence ID" value="GGK36642.1"/>
    <property type="molecule type" value="Genomic_DNA"/>
</dbReference>
<accession>A0A8J3BSU6</accession>
<sequence length="149" mass="16145">MVIIGAEQRSLWTELLRRVWRATHDGADPDPHWLADTAKTLAAATQTTVGREREQALFAELRQLREQGRIDLDTATAVQRAFEALTVPVGGLVEAHARVRLGVVGRDREAAIDAAQDVLREVLGADACELLSLRIRCASPAGHAGPPPT</sequence>
<reference evidence="1" key="2">
    <citation type="submission" date="2020-09" db="EMBL/GenBank/DDBJ databases">
        <authorList>
            <person name="Sun Q."/>
            <person name="Ohkuma M."/>
        </authorList>
    </citation>
    <scope>NUCLEOTIDE SEQUENCE</scope>
    <source>
        <strain evidence="1">JCM 3091</strain>
    </source>
</reference>
<evidence type="ECO:0000313" key="1">
    <source>
        <dbReference type="EMBL" id="GGK36642.1"/>
    </source>
</evidence>